<feature type="chain" id="PRO_5046397249" evidence="3">
    <location>
        <begin position="21"/>
        <end position="914"/>
    </location>
</feature>
<dbReference type="Gene3D" id="2.130.10.10">
    <property type="entry name" value="YVTN repeat-like/Quinoprotein amine dehydrogenase"/>
    <property type="match status" value="2"/>
</dbReference>
<dbReference type="InterPro" id="IPR011110">
    <property type="entry name" value="Reg_prop"/>
</dbReference>
<dbReference type="SUPFAM" id="SSF46894">
    <property type="entry name" value="C-terminal effector domain of the bipartite response regulators"/>
    <property type="match status" value="1"/>
</dbReference>
<keyword evidence="3" id="KW-0732">Signal</keyword>
<keyword evidence="5" id="KW-1185">Reference proteome</keyword>
<dbReference type="EMBL" id="JASMRN010000001">
    <property type="protein sequence ID" value="MEZ7513955.1"/>
    <property type="molecule type" value="Genomic_DNA"/>
</dbReference>
<feature type="signal peptide" evidence="3">
    <location>
        <begin position="1"/>
        <end position="20"/>
    </location>
</feature>
<feature type="transmembrane region" description="Helical" evidence="2">
    <location>
        <begin position="706"/>
        <end position="728"/>
    </location>
</feature>
<dbReference type="Gene3D" id="1.10.10.10">
    <property type="entry name" value="Winged helix-like DNA-binding domain superfamily/Winged helix DNA-binding domain"/>
    <property type="match status" value="1"/>
</dbReference>
<protein>
    <submittedName>
        <fullName evidence="4">Two-component regulator propeller domain-containing protein</fullName>
    </submittedName>
</protein>
<dbReference type="InterPro" id="IPR036388">
    <property type="entry name" value="WH-like_DNA-bd_sf"/>
</dbReference>
<organism evidence="4 5">
    <name type="scientific">Flavobacterium frigidarium</name>
    <dbReference type="NCBI Taxonomy" id="99286"/>
    <lineage>
        <taxon>Bacteria</taxon>
        <taxon>Pseudomonadati</taxon>
        <taxon>Bacteroidota</taxon>
        <taxon>Flavobacteriia</taxon>
        <taxon>Flavobacteriales</taxon>
        <taxon>Flavobacteriaceae</taxon>
        <taxon>Flavobacterium</taxon>
    </lineage>
</organism>
<dbReference type="InterPro" id="IPR016032">
    <property type="entry name" value="Sig_transdc_resp-reg_C-effctor"/>
</dbReference>
<dbReference type="Proteomes" id="UP001568894">
    <property type="component" value="Unassembled WGS sequence"/>
</dbReference>
<dbReference type="InterPro" id="IPR015943">
    <property type="entry name" value="WD40/YVTN_repeat-like_dom_sf"/>
</dbReference>
<feature type="coiled-coil region" evidence="1">
    <location>
        <begin position="736"/>
        <end position="763"/>
    </location>
</feature>
<keyword evidence="2" id="KW-0812">Transmembrane</keyword>
<keyword evidence="2" id="KW-1133">Transmembrane helix</keyword>
<keyword evidence="2" id="KW-0472">Membrane</keyword>
<evidence type="ECO:0000256" key="2">
    <source>
        <dbReference type="SAM" id="Phobius"/>
    </source>
</evidence>
<reference evidence="4 5" key="1">
    <citation type="submission" date="2023-05" db="EMBL/GenBank/DDBJ databases">
        <title>Adaptations of aquatic viruses from atmosphere-close ecosystems of the Central Arctic Ocean.</title>
        <authorList>
            <person name="Rahlff J."/>
            <person name="Holmfeldt K."/>
        </authorList>
    </citation>
    <scope>NUCLEOTIDE SEQUENCE [LARGE SCALE GENOMIC DNA]</scope>
    <source>
        <strain evidence="4 5">Arc14</strain>
    </source>
</reference>
<dbReference type="InterPro" id="IPR011047">
    <property type="entry name" value="Quinoprotein_ADH-like_sf"/>
</dbReference>
<evidence type="ECO:0000256" key="3">
    <source>
        <dbReference type="SAM" id="SignalP"/>
    </source>
</evidence>
<evidence type="ECO:0000256" key="1">
    <source>
        <dbReference type="SAM" id="Coils"/>
    </source>
</evidence>
<name>A0ABV4K8I3_9FLAO</name>
<dbReference type="Pfam" id="PF07494">
    <property type="entry name" value="Reg_prop"/>
    <property type="match status" value="1"/>
</dbReference>
<dbReference type="RefSeq" id="WP_371567422.1">
    <property type="nucleotide sequence ID" value="NZ_JASMRN010000001.1"/>
</dbReference>
<dbReference type="SUPFAM" id="SSF63829">
    <property type="entry name" value="Calcium-dependent phosphotriesterase"/>
    <property type="match status" value="1"/>
</dbReference>
<keyword evidence="1" id="KW-0175">Coiled coil</keyword>
<comment type="caution">
    <text evidence="4">The sequence shown here is derived from an EMBL/GenBank/DDBJ whole genome shotgun (WGS) entry which is preliminary data.</text>
</comment>
<proteinExistence type="predicted"/>
<evidence type="ECO:0000313" key="4">
    <source>
        <dbReference type="EMBL" id="MEZ7513955.1"/>
    </source>
</evidence>
<dbReference type="SUPFAM" id="SSF50998">
    <property type="entry name" value="Quinoprotein alcohol dehydrogenase-like"/>
    <property type="match status" value="1"/>
</dbReference>
<accession>A0ABV4K8I3</accession>
<gene>
    <name evidence="4" type="ORF">QO192_01525</name>
</gene>
<evidence type="ECO:0000313" key="5">
    <source>
        <dbReference type="Proteomes" id="UP001568894"/>
    </source>
</evidence>
<sequence>MKKIILITFLLFLNTFPNYSQELLPFVENYSKSDYKGDNQIWNIAQGNDKALYFANNHYLLRYDGIKWEKNTLPNKTIIRSVFVEGDKIYSGSYKEFGYWKREKGRMIYTSISQGKNIFNDSDNGEIWKIFKFDNHIYFQSFNEVFIFDGKKVKKIKLAPLISYFFEIDKELLVATVVDGVQKLQGDKLVEIKAWEVLKNNVVHAIEKYNGSTYFFTKKNGVYISKNGSMSPWQNPLNEVLKRANINAAKFLKNNRLVIGTANKGLFIFDFKTNSSMNINRDNVLMNNSILTITEDKENNLWLGLDNGIAYIEVNSPNLIFYDNSGTLGSVYSVVKTNRGYLLASNHGVYKYENKNFSLVPNSQGQAWSINKLGDNYLIGQDEGTFLYKEGAYSKYNSINGGWTLVKSNVDNSYLQGTYSGVYVYKDLANSAEAILLKNFLKPIKYVAQNKRNEIWAADNYRGLYRINYNEQYQTKIENVTQKNGIKNDFAVKIFEFRNEILFLINHQWYTYNAVAKKLVKNELFNTNFSQVSDVVKIDENHFVILQDGLLYQVYASADTTFVRSLIQDKYYKGKIINDNLNIFKNGDNYLLNLDDGFISLKLNNSNIAVPNLKVEAFANDALVETDGTVNYNAEVNIHLISGFYGSSKPNLFYKLEDSKNPIPINDGKVTLNNLKSGSVVFTIYSHDGLKYNKVKSFTFSVATPWYFSIWMILVYIILIGVILYIYYKWNKMRYIQKLALKEEDLKHQKKILELELKAQNDLNTQQYEKHILELELLSKSSQVAGKSLSIAKQSEMIEKVQGILEKETDINKLKSEVKKAIKINAVNKHEWESFETNLNQIHNEFITTLSKKFPNLTSKDIKLCIYLKMNLSSKEIAPLMNISFRGVELHRYRLRKKLQLETEENLSQFLLSL</sequence>